<dbReference type="Pfam" id="PF23079">
    <property type="entry name" value="HTH_NOL4_2nd"/>
    <property type="match status" value="1"/>
</dbReference>
<feature type="domain" description="Nucleolar protein 4 helical" evidence="2">
    <location>
        <begin position="164"/>
        <end position="226"/>
    </location>
</feature>
<evidence type="ECO:0000313" key="4">
    <source>
        <dbReference type="Proteomes" id="UP000324629"/>
    </source>
</evidence>
<dbReference type="Proteomes" id="UP000324629">
    <property type="component" value="Unassembled WGS sequence"/>
</dbReference>
<dbReference type="EMBL" id="QNGE01001838">
    <property type="protein sequence ID" value="KAA3676726.1"/>
    <property type="molecule type" value="Genomic_DNA"/>
</dbReference>
<feature type="region of interest" description="Disordered" evidence="1">
    <location>
        <begin position="1"/>
        <end position="94"/>
    </location>
</feature>
<evidence type="ECO:0000256" key="1">
    <source>
        <dbReference type="SAM" id="MobiDB-lite"/>
    </source>
</evidence>
<reference evidence="3 4" key="1">
    <citation type="journal article" date="2019" name="Gigascience">
        <title>Whole-genome sequence of the oriental lung fluke Paragonimus westermani.</title>
        <authorList>
            <person name="Oey H."/>
            <person name="Zakrzewski M."/>
            <person name="Narain K."/>
            <person name="Devi K.R."/>
            <person name="Agatsuma T."/>
            <person name="Nawaratna S."/>
            <person name="Gobert G.N."/>
            <person name="Jones M.K."/>
            <person name="Ragan M.A."/>
            <person name="McManus D.P."/>
            <person name="Krause L."/>
        </authorList>
    </citation>
    <scope>NUCLEOTIDE SEQUENCE [LARGE SCALE GENOMIC DNA]</scope>
    <source>
        <strain evidence="3 4">IND2009</strain>
    </source>
</reference>
<sequence>MSDRETDEQERPCSKGQLIERTTSISPTSDRSTSTRYSDKSTFSMDYGDKTVGQEWFGKKTTDPSLHSTEKAADIKSCRARENSDSENDDDDHVYLNTLDTIRIKTEQNDSDKSSTDSKHRSFSVSGVIGVQPDVGNILDVGNCVLEEAVSKNEATGSELITAAYNNFVRRIVDETLDRTVTFCEQPRHAITTLEYICAKAWPQMENKRHRNRIRAYLKACRRNSKKNRGQINMKESPMNGLSIEARHMVSSALSRVTDDVDKLKRDDISYFLHNVDIAKEAIKYAKGVSRLIMKKVELLEGKITYPHIDTATDPLNLS</sequence>
<name>A0A5J4NM72_9TREM</name>
<dbReference type="AlphaFoldDB" id="A0A5J4NM72"/>
<comment type="caution">
    <text evidence="3">The sequence shown here is derived from an EMBL/GenBank/DDBJ whole genome shotgun (WGS) entry which is preliminary data.</text>
</comment>
<keyword evidence="4" id="KW-1185">Reference proteome</keyword>
<feature type="compositionally biased region" description="Basic and acidic residues" evidence="1">
    <location>
        <begin position="1"/>
        <end position="13"/>
    </location>
</feature>
<proteinExistence type="predicted"/>
<evidence type="ECO:0000313" key="3">
    <source>
        <dbReference type="EMBL" id="KAA3676726.1"/>
    </source>
</evidence>
<protein>
    <recommendedName>
        <fullName evidence="2">Nucleolar protein 4 helical domain-containing protein</fullName>
    </recommendedName>
</protein>
<evidence type="ECO:0000259" key="2">
    <source>
        <dbReference type="Pfam" id="PF23079"/>
    </source>
</evidence>
<gene>
    <name evidence="3" type="ORF">DEA37_0011631</name>
</gene>
<dbReference type="InterPro" id="IPR056549">
    <property type="entry name" value="HTH_NOL4"/>
</dbReference>
<organism evidence="3 4">
    <name type="scientific">Paragonimus westermani</name>
    <dbReference type="NCBI Taxonomy" id="34504"/>
    <lineage>
        <taxon>Eukaryota</taxon>
        <taxon>Metazoa</taxon>
        <taxon>Spiralia</taxon>
        <taxon>Lophotrochozoa</taxon>
        <taxon>Platyhelminthes</taxon>
        <taxon>Trematoda</taxon>
        <taxon>Digenea</taxon>
        <taxon>Plagiorchiida</taxon>
        <taxon>Troglotremata</taxon>
        <taxon>Troglotrematidae</taxon>
        <taxon>Paragonimus</taxon>
    </lineage>
</organism>
<feature type="compositionally biased region" description="Low complexity" evidence="1">
    <location>
        <begin position="21"/>
        <end position="42"/>
    </location>
</feature>
<feature type="compositionally biased region" description="Basic and acidic residues" evidence="1">
    <location>
        <begin position="57"/>
        <end position="84"/>
    </location>
</feature>
<accession>A0A5J4NM72</accession>